<dbReference type="InterPro" id="IPR041471">
    <property type="entry name" value="UvrB_inter"/>
</dbReference>
<organism evidence="4">
    <name type="scientific">Timema monikensis</name>
    <dbReference type="NCBI Taxonomy" id="170555"/>
    <lineage>
        <taxon>Eukaryota</taxon>
        <taxon>Metazoa</taxon>
        <taxon>Ecdysozoa</taxon>
        <taxon>Arthropoda</taxon>
        <taxon>Hexapoda</taxon>
        <taxon>Insecta</taxon>
        <taxon>Pterygota</taxon>
        <taxon>Neoptera</taxon>
        <taxon>Polyneoptera</taxon>
        <taxon>Phasmatodea</taxon>
        <taxon>Timematodea</taxon>
        <taxon>Timematoidea</taxon>
        <taxon>Timematidae</taxon>
        <taxon>Timema</taxon>
    </lineage>
</organism>
<dbReference type="SUPFAM" id="SSF141259">
    <property type="entry name" value="CarD-like"/>
    <property type="match status" value="1"/>
</dbReference>
<evidence type="ECO:0000256" key="1">
    <source>
        <dbReference type="ARBA" id="ARBA00022741"/>
    </source>
</evidence>
<evidence type="ECO:0000313" key="4">
    <source>
        <dbReference type="EMBL" id="CAD7429861.1"/>
    </source>
</evidence>
<feature type="domain" description="CarD-like/TRCF RNAP-interacting" evidence="3">
    <location>
        <begin position="484"/>
        <end position="581"/>
    </location>
</feature>
<reference evidence="4" key="1">
    <citation type="submission" date="2020-11" db="EMBL/GenBank/DDBJ databases">
        <authorList>
            <person name="Tran Van P."/>
        </authorList>
    </citation>
    <scope>NUCLEOTIDE SEQUENCE</scope>
</reference>
<dbReference type="GO" id="GO:0005524">
    <property type="term" value="F:ATP binding"/>
    <property type="evidence" value="ECO:0007669"/>
    <property type="project" value="UniProtKB-KW"/>
</dbReference>
<dbReference type="GO" id="GO:0016887">
    <property type="term" value="F:ATP hydrolysis activity"/>
    <property type="evidence" value="ECO:0007669"/>
    <property type="project" value="InterPro"/>
</dbReference>
<dbReference type="InterPro" id="IPR027417">
    <property type="entry name" value="P-loop_NTPase"/>
</dbReference>
<dbReference type="Pfam" id="PF02559">
    <property type="entry name" value="CarD_TRCF_RID"/>
    <property type="match status" value="1"/>
</dbReference>
<dbReference type="PANTHER" id="PTHR24029:SF1">
    <property type="entry name" value="TRANSCRIPTION-REPAIR-COUPLING FACTOR"/>
    <property type="match status" value="1"/>
</dbReference>
<dbReference type="InterPro" id="IPR036101">
    <property type="entry name" value="CarD-like/TRCF_RID_sf"/>
</dbReference>
<name>A0A7R9E9C2_9NEOP</name>
<dbReference type="EMBL" id="OB794246">
    <property type="protein sequence ID" value="CAD7429861.1"/>
    <property type="molecule type" value="Genomic_DNA"/>
</dbReference>
<dbReference type="PANTHER" id="PTHR24029">
    <property type="entry name" value="UVRABC SYSTEM PROTEIN B"/>
    <property type="match status" value="1"/>
</dbReference>
<evidence type="ECO:0000256" key="2">
    <source>
        <dbReference type="ARBA" id="ARBA00022840"/>
    </source>
</evidence>
<dbReference type="GO" id="GO:0003677">
    <property type="term" value="F:DNA binding"/>
    <property type="evidence" value="ECO:0007669"/>
    <property type="project" value="InterPro"/>
</dbReference>
<dbReference type="Gene3D" id="3.40.50.11180">
    <property type="match status" value="1"/>
</dbReference>
<dbReference type="Gene3D" id="3.40.50.300">
    <property type="entry name" value="P-loop containing nucleotide triphosphate hydrolases"/>
    <property type="match status" value="3"/>
</dbReference>
<evidence type="ECO:0000259" key="3">
    <source>
        <dbReference type="SMART" id="SM01058"/>
    </source>
</evidence>
<keyword evidence="2" id="KW-0067">ATP-binding</keyword>
<protein>
    <recommendedName>
        <fullName evidence="3">CarD-like/TRCF RNAP-interacting domain-containing protein</fullName>
    </recommendedName>
</protein>
<dbReference type="Gene3D" id="3.30.2060.10">
    <property type="entry name" value="Penicillin-binding protein 1b domain"/>
    <property type="match status" value="1"/>
</dbReference>
<dbReference type="AlphaFoldDB" id="A0A7R9E9C2"/>
<accession>A0A7R9E9C2</accession>
<proteinExistence type="predicted"/>
<dbReference type="SMART" id="SM01058">
    <property type="entry name" value="CarD_TRCF"/>
    <property type="match status" value="1"/>
</dbReference>
<dbReference type="Pfam" id="PF17757">
    <property type="entry name" value="UvrB_inter"/>
    <property type="match status" value="1"/>
</dbReference>
<dbReference type="InterPro" id="IPR004807">
    <property type="entry name" value="UvrB"/>
</dbReference>
<dbReference type="GO" id="GO:0009380">
    <property type="term" value="C:excinuclease repair complex"/>
    <property type="evidence" value="ECO:0007669"/>
    <property type="project" value="InterPro"/>
</dbReference>
<sequence>MNIIEFFDQNWQLQKWQQGFSKRERTLLTGLSGTAKSLVMANAYENVADKYIIVTDSQFHANELYDELSTLLGEEKVFQFFSDDNIYAEFALASKDRVAYRLEALNFLLDEKSTGFLVVPFLALRSYLPSPENFLENYLLLTSGDEYDLSNLVNLLSKAGYEKTQRVMTPGEFSMRGDIVDIYPLDAENPVRLEFFGDEVDTIRSFDVESQRSLTSLERLEIYPASDFILTDKEFDKGAKSLTEMTNLLTDPSAKSYMEEVISAAQNHYYHKDLRKFAEYFYDKKTSLLNYFPKNVQIFIDDFQKVNEMNNKLEMELADFILSEKAMERGFEGQTYLLDTMAKVRNYKPATFFSNFQKGLGNLRFEQLYNFKQHSMQQFFGQLELFYTEVERFIKQEFTVVLAVSSEKLRKSLHELDLSLQEVDRESIQVGKVNLIDLQLSNGFNFLDEKLVVMTEHEIFGKMRKKKARKLNITNAERLKDYNELAVGDFVVHKNHGIGKYLGLQTLEVGGMHRDYLTIQYQNGDTISVPVDHLDLLSKYTAGEGKSPKINKLNDGRWRKTMSSVSKQVEDISDDLIKLYAERQAKKGFAFSPDDTSQEEFDSGLMIIDEEQRFGVKHKERLKELKTQVDVLTLTATPIPRTLHMSMLGIRDLSVIETPPTNRYPVQTYVMETNYGVVRDAVLREISRGGQVYYVYNRVDTIEQKN</sequence>
<keyword evidence="1" id="KW-0547">Nucleotide-binding</keyword>
<dbReference type="GO" id="GO:0006289">
    <property type="term" value="P:nucleotide-excision repair"/>
    <property type="evidence" value="ECO:0007669"/>
    <property type="project" value="InterPro"/>
</dbReference>
<gene>
    <name evidence="4" type="ORF">TMSB3V08_LOCUS6636</name>
</gene>
<dbReference type="SUPFAM" id="SSF52540">
    <property type="entry name" value="P-loop containing nucleoside triphosphate hydrolases"/>
    <property type="match status" value="3"/>
</dbReference>
<dbReference type="Gene3D" id="2.40.10.170">
    <property type="match status" value="1"/>
</dbReference>
<dbReference type="InterPro" id="IPR003711">
    <property type="entry name" value="CarD-like/TRCF_RID"/>
</dbReference>